<feature type="compositionally biased region" description="Low complexity" evidence="1">
    <location>
        <begin position="17"/>
        <end position="26"/>
    </location>
</feature>
<evidence type="ECO:0000313" key="2">
    <source>
        <dbReference type="EMBL" id="DAD46278.1"/>
    </source>
</evidence>
<protein>
    <submittedName>
        <fullName evidence="3">Uncharacterized protein</fullName>
    </submittedName>
</protein>
<comment type="caution">
    <text evidence="3">The sequence shown here is derived from an EMBL/GenBank/DDBJ whole genome shotgun (WGS) entry which is preliminary data.</text>
</comment>
<keyword evidence="4" id="KW-1185">Reference proteome</keyword>
<dbReference type="EMBL" id="DUZY01000007">
    <property type="protein sequence ID" value="DAD46294.1"/>
    <property type="molecule type" value="Genomic_DNA"/>
</dbReference>
<dbReference type="EMBL" id="DUZY01000007">
    <property type="protein sequence ID" value="DAD46278.1"/>
    <property type="molecule type" value="Genomic_DNA"/>
</dbReference>
<gene>
    <name evidence="2" type="ORF">HUJ06_004508</name>
    <name evidence="3" type="ORF">HUJ06_004524</name>
</gene>
<dbReference type="AlphaFoldDB" id="A0A822ZJK1"/>
<name>A0A822ZJK1_NELNU</name>
<accession>A0A822ZJK1</accession>
<evidence type="ECO:0000313" key="4">
    <source>
        <dbReference type="Proteomes" id="UP000607653"/>
    </source>
</evidence>
<reference evidence="3 4" key="1">
    <citation type="journal article" date="2020" name="Mol. Biol. Evol.">
        <title>Distinct Expression and Methylation Patterns for Genes with Different Fates following a Single Whole-Genome Duplication in Flowering Plants.</title>
        <authorList>
            <person name="Shi T."/>
            <person name="Rahmani R.S."/>
            <person name="Gugger P.F."/>
            <person name="Wang M."/>
            <person name="Li H."/>
            <person name="Zhang Y."/>
            <person name="Li Z."/>
            <person name="Wang Q."/>
            <person name="Van de Peer Y."/>
            <person name="Marchal K."/>
            <person name="Chen J."/>
        </authorList>
    </citation>
    <scope>NUCLEOTIDE SEQUENCE [LARGE SCALE GENOMIC DNA]</scope>
    <source>
        <tissue evidence="3">Leaf</tissue>
    </source>
</reference>
<organism evidence="3 4">
    <name type="scientific">Nelumbo nucifera</name>
    <name type="common">Sacred lotus</name>
    <dbReference type="NCBI Taxonomy" id="4432"/>
    <lineage>
        <taxon>Eukaryota</taxon>
        <taxon>Viridiplantae</taxon>
        <taxon>Streptophyta</taxon>
        <taxon>Embryophyta</taxon>
        <taxon>Tracheophyta</taxon>
        <taxon>Spermatophyta</taxon>
        <taxon>Magnoliopsida</taxon>
        <taxon>Proteales</taxon>
        <taxon>Nelumbonaceae</taxon>
        <taxon>Nelumbo</taxon>
    </lineage>
</organism>
<feature type="region of interest" description="Disordered" evidence="1">
    <location>
        <begin position="1"/>
        <end position="28"/>
    </location>
</feature>
<proteinExistence type="predicted"/>
<evidence type="ECO:0000256" key="1">
    <source>
        <dbReference type="SAM" id="MobiDB-lite"/>
    </source>
</evidence>
<dbReference type="Proteomes" id="UP000607653">
    <property type="component" value="Unassembled WGS sequence"/>
</dbReference>
<evidence type="ECO:0000313" key="3">
    <source>
        <dbReference type="EMBL" id="DAD46294.1"/>
    </source>
</evidence>
<sequence length="87" mass="9635">MYGILVGSVKGGHTRSGPDSGSSSSGNNLYKTKICRVWEDICNCCYNSKCRSSVFRSIGFEWGSKCQSSNRVIIRINWVFSEVITVS</sequence>